<dbReference type="PANTHER" id="PTHR35662">
    <property type="entry name" value="INTERACTOR OF HORMAD1 PROTEIN 1"/>
    <property type="match status" value="1"/>
</dbReference>
<evidence type="ECO:0000313" key="3">
    <source>
        <dbReference type="Proteomes" id="UP000519684"/>
    </source>
</evidence>
<dbReference type="GO" id="GO:0006310">
    <property type="term" value="P:DNA recombination"/>
    <property type="evidence" value="ECO:0007669"/>
    <property type="project" value="InterPro"/>
</dbReference>
<feature type="region of interest" description="Disordered" evidence="1">
    <location>
        <begin position="59"/>
        <end position="87"/>
    </location>
</feature>
<accession>A0A7L2DDP5</accession>
<dbReference type="GO" id="GO:0042138">
    <property type="term" value="P:meiotic DNA double-strand break formation"/>
    <property type="evidence" value="ECO:0007669"/>
    <property type="project" value="InterPro"/>
</dbReference>
<sequence length="87" mass="9561">MNFNVWNIKEMLSTPTALGSNKFSMRSSTASDYSSLSDSQLLFGSQFCLENVQSAAAPLELGTQPGQQNSQDSETSIFTKYQTKPQL</sequence>
<dbReference type="AlphaFoldDB" id="A0A7L2DDP5"/>
<dbReference type="EMBL" id="VWYD01023387">
    <property type="protein sequence ID" value="NXQ47729.1"/>
    <property type="molecule type" value="Genomic_DNA"/>
</dbReference>
<feature type="non-terminal residue" evidence="2">
    <location>
        <position position="87"/>
    </location>
</feature>
<gene>
    <name evidence="2" type="primary">Ccdc36</name>
    <name evidence="2" type="ORF">CATFUS_R12278</name>
</gene>
<evidence type="ECO:0000313" key="2">
    <source>
        <dbReference type="EMBL" id="NXQ47729.1"/>
    </source>
</evidence>
<organism evidence="2 3">
    <name type="scientific">Catharus fuscescens</name>
    <name type="common">Veery</name>
    <name type="synonym">Turdus fuscescens</name>
    <dbReference type="NCBI Taxonomy" id="159581"/>
    <lineage>
        <taxon>Eukaryota</taxon>
        <taxon>Metazoa</taxon>
        <taxon>Chordata</taxon>
        <taxon>Craniata</taxon>
        <taxon>Vertebrata</taxon>
        <taxon>Euteleostomi</taxon>
        <taxon>Archelosauria</taxon>
        <taxon>Archosauria</taxon>
        <taxon>Dinosauria</taxon>
        <taxon>Saurischia</taxon>
        <taxon>Theropoda</taxon>
        <taxon>Coelurosauria</taxon>
        <taxon>Aves</taxon>
        <taxon>Neognathae</taxon>
        <taxon>Neoaves</taxon>
        <taxon>Telluraves</taxon>
        <taxon>Australaves</taxon>
        <taxon>Passeriformes</taxon>
        <taxon>Turdidae</taxon>
        <taxon>Catharus</taxon>
    </lineage>
</organism>
<comment type="caution">
    <text evidence="2">The sequence shown here is derived from an EMBL/GenBank/DDBJ whole genome shotgun (WGS) entry which is preliminary data.</text>
</comment>
<proteinExistence type="predicted"/>
<dbReference type="InterPro" id="IPR031529">
    <property type="entry name" value="IHO1"/>
</dbReference>
<protein>
    <submittedName>
        <fullName evidence="2">IHO1 protein</fullName>
    </submittedName>
</protein>
<feature type="non-terminal residue" evidence="2">
    <location>
        <position position="1"/>
    </location>
</feature>
<reference evidence="2 3" key="1">
    <citation type="submission" date="2019-09" db="EMBL/GenBank/DDBJ databases">
        <title>Bird 10,000 Genomes (B10K) Project - Family phase.</title>
        <authorList>
            <person name="Zhang G."/>
        </authorList>
    </citation>
    <scope>NUCLEOTIDE SEQUENCE [LARGE SCALE GENOMIC DNA]</scope>
    <source>
        <strain evidence="2">B10K-DU-001-17</strain>
        <tissue evidence="2">Muscle</tissue>
    </source>
</reference>
<evidence type="ECO:0000256" key="1">
    <source>
        <dbReference type="SAM" id="MobiDB-lite"/>
    </source>
</evidence>
<dbReference type="Proteomes" id="UP000519684">
    <property type="component" value="Unassembled WGS sequence"/>
</dbReference>
<dbReference type="GO" id="GO:0007129">
    <property type="term" value="P:homologous chromosome pairing at meiosis"/>
    <property type="evidence" value="ECO:0007669"/>
    <property type="project" value="TreeGrafter"/>
</dbReference>
<dbReference type="PANTHER" id="PTHR35662:SF1">
    <property type="entry name" value="INTERACTOR OF HORMAD1 PROTEIN 1"/>
    <property type="match status" value="1"/>
</dbReference>
<dbReference type="GO" id="GO:0000794">
    <property type="term" value="C:condensed nuclear chromosome"/>
    <property type="evidence" value="ECO:0007669"/>
    <property type="project" value="TreeGrafter"/>
</dbReference>
<name>A0A7L2DDP5_CATFU</name>
<keyword evidence="3" id="KW-1185">Reference proteome</keyword>
<feature type="compositionally biased region" description="Polar residues" evidence="1">
    <location>
        <begin position="64"/>
        <end position="87"/>
    </location>
</feature>
<dbReference type="Pfam" id="PF15771">
    <property type="entry name" value="IHO1"/>
    <property type="match status" value="1"/>
</dbReference>